<keyword evidence="1" id="KW-1133">Transmembrane helix</keyword>
<organism evidence="2 3">
    <name type="scientific">Trichomalopsis sarcophagae</name>
    <dbReference type="NCBI Taxonomy" id="543379"/>
    <lineage>
        <taxon>Eukaryota</taxon>
        <taxon>Metazoa</taxon>
        <taxon>Ecdysozoa</taxon>
        <taxon>Arthropoda</taxon>
        <taxon>Hexapoda</taxon>
        <taxon>Insecta</taxon>
        <taxon>Pterygota</taxon>
        <taxon>Neoptera</taxon>
        <taxon>Endopterygota</taxon>
        <taxon>Hymenoptera</taxon>
        <taxon>Apocrita</taxon>
        <taxon>Proctotrupomorpha</taxon>
        <taxon>Chalcidoidea</taxon>
        <taxon>Pteromalidae</taxon>
        <taxon>Pteromalinae</taxon>
        <taxon>Trichomalopsis</taxon>
    </lineage>
</organism>
<evidence type="ECO:0000313" key="3">
    <source>
        <dbReference type="Proteomes" id="UP000215335"/>
    </source>
</evidence>
<evidence type="ECO:0000313" key="2">
    <source>
        <dbReference type="EMBL" id="OXU31499.1"/>
    </source>
</evidence>
<protein>
    <submittedName>
        <fullName evidence="2">Uncharacterized protein</fullName>
    </submittedName>
</protein>
<keyword evidence="1" id="KW-0812">Transmembrane</keyword>
<sequence length="203" mass="23835">MAENRDNYVSNSIRLIQFHIVRNLKYYLWGLYHFLYRPRKQLSHRPNSSQDKYWNNVVYNLVVGSFVDFIVLYFIHLPEFLARNSWKFIFQLCIMAACIYARKSWVQPFKNDWLTVASSGLALFLLHLNDHDLTIVICIALLTGSQKLYYTKSNTWFIREVIYAAVLLAIVGAVYVANLYDISVVIVLYAICTSIFTPYMYVL</sequence>
<name>A0A232FLW4_9HYME</name>
<feature type="transmembrane region" description="Helical" evidence="1">
    <location>
        <begin position="15"/>
        <end position="36"/>
    </location>
</feature>
<dbReference type="EMBL" id="NNAY01000053">
    <property type="protein sequence ID" value="OXU31499.1"/>
    <property type="molecule type" value="Genomic_DNA"/>
</dbReference>
<evidence type="ECO:0000256" key="1">
    <source>
        <dbReference type="SAM" id="Phobius"/>
    </source>
</evidence>
<accession>A0A232FLW4</accession>
<feature type="transmembrane region" description="Helical" evidence="1">
    <location>
        <begin position="81"/>
        <end position="101"/>
    </location>
</feature>
<comment type="caution">
    <text evidence="2">The sequence shown here is derived from an EMBL/GenBank/DDBJ whole genome shotgun (WGS) entry which is preliminary data.</text>
</comment>
<feature type="transmembrane region" description="Helical" evidence="1">
    <location>
        <begin position="157"/>
        <end position="176"/>
    </location>
</feature>
<reference evidence="2 3" key="1">
    <citation type="journal article" date="2017" name="Curr. Biol.">
        <title>The Evolution of Venom by Co-option of Single-Copy Genes.</title>
        <authorList>
            <person name="Martinson E.O."/>
            <person name="Mrinalini"/>
            <person name="Kelkar Y.D."/>
            <person name="Chang C.H."/>
            <person name="Werren J.H."/>
        </authorList>
    </citation>
    <scope>NUCLEOTIDE SEQUENCE [LARGE SCALE GENOMIC DNA]</scope>
    <source>
        <strain evidence="2 3">Alberta</strain>
        <tissue evidence="2">Whole body</tissue>
    </source>
</reference>
<dbReference type="Proteomes" id="UP000215335">
    <property type="component" value="Unassembled WGS sequence"/>
</dbReference>
<gene>
    <name evidence="2" type="ORF">TSAR_001031</name>
</gene>
<feature type="transmembrane region" description="Helical" evidence="1">
    <location>
        <begin position="182"/>
        <end position="202"/>
    </location>
</feature>
<dbReference type="AlphaFoldDB" id="A0A232FLW4"/>
<keyword evidence="3" id="KW-1185">Reference proteome</keyword>
<proteinExistence type="predicted"/>
<feature type="transmembrane region" description="Helical" evidence="1">
    <location>
        <begin position="57"/>
        <end position="75"/>
    </location>
</feature>
<keyword evidence="1" id="KW-0472">Membrane</keyword>